<organism evidence="4 5">
    <name type="scientific">Reticulomyxa filosa</name>
    <dbReference type="NCBI Taxonomy" id="46433"/>
    <lineage>
        <taxon>Eukaryota</taxon>
        <taxon>Sar</taxon>
        <taxon>Rhizaria</taxon>
        <taxon>Retaria</taxon>
        <taxon>Foraminifera</taxon>
        <taxon>Monothalamids</taxon>
        <taxon>Reticulomyxidae</taxon>
        <taxon>Reticulomyxa</taxon>
    </lineage>
</organism>
<dbReference type="InterPro" id="IPR027417">
    <property type="entry name" value="P-loop_NTPase"/>
</dbReference>
<dbReference type="PANTHER" id="PTHR22605">
    <property type="entry name" value="RZ-TYPE DOMAIN-CONTAINING PROTEIN"/>
    <property type="match status" value="1"/>
</dbReference>
<evidence type="ECO:0000313" key="4">
    <source>
        <dbReference type="EMBL" id="ETO08630.1"/>
    </source>
</evidence>
<dbReference type="AlphaFoldDB" id="X6M6H5"/>
<proteinExistence type="predicted"/>
<dbReference type="GO" id="GO:0016887">
    <property type="term" value="F:ATP hydrolysis activity"/>
    <property type="evidence" value="ECO:0007669"/>
    <property type="project" value="InterPro"/>
</dbReference>
<feature type="domain" description="AAA+ ATPase" evidence="3">
    <location>
        <begin position="172"/>
        <end position="294"/>
    </location>
</feature>
<dbReference type="SUPFAM" id="SSF52540">
    <property type="entry name" value="P-loop containing nucleoside triphosphate hydrolases"/>
    <property type="match status" value="1"/>
</dbReference>
<dbReference type="Proteomes" id="UP000023152">
    <property type="component" value="Unassembled WGS sequence"/>
</dbReference>
<evidence type="ECO:0000256" key="1">
    <source>
        <dbReference type="SAM" id="MobiDB-lite"/>
    </source>
</evidence>
<protein>
    <recommendedName>
        <fullName evidence="3">AAA+ ATPase domain-containing protein</fullName>
    </recommendedName>
</protein>
<gene>
    <name evidence="4" type="ORF">RFI_28754</name>
</gene>
<sequence length="530" mass="61937">MFLSESISILLSDIKKMEGNKLQALKGQGFYLFDWQQDWKNKESALQVCNTYTHMYTYFAMCMYISVLFCCFFLKSRIKTSEMKSEKEQRLRVLFRILGTQYKETQKNQKENKQNKSETKEEKKDEENSIVKTARLHDEIVKTLCEDTEWSNYVLTFDNILKMVAIFLKVRTNTPIILMGETGCGKTSLIKCLGHAANVNLVSIDVHGGFDKDELRKVINDCSKKVSTDLDQELWLFLDEINTSPDIGWFKELICDHSLDGVKVSPQIKVIAACNPYRQRKVKASERTNTNDYLNKWVYRVFPMCETMKEYIWPFGQLNLLDEKKYIWAMTKQMKEKFESTSLAYKEIEQWETVIAESISKSQEFLRPTLANEAIISLRDASRCLKFFHWLMQHRHEGITVKGQPISWIERALNIALSLSYYFRLDEAQRKKYSQVMSSSKIPWFSDMVNEEITLLSESFQKPAQVAFHKILKENLFVLFFCIVTETPMILVGEPGTSKTLSLRIVLDTLSYHNINDFHQKLKTIISYFA</sequence>
<dbReference type="SMART" id="SM00382">
    <property type="entry name" value="AAA"/>
    <property type="match status" value="1"/>
</dbReference>
<feature type="region of interest" description="Disordered" evidence="1">
    <location>
        <begin position="105"/>
        <end position="128"/>
    </location>
</feature>
<keyword evidence="5" id="KW-1185">Reference proteome</keyword>
<keyword evidence="2" id="KW-1133">Transmembrane helix</keyword>
<dbReference type="EMBL" id="ASPP01024851">
    <property type="protein sequence ID" value="ETO08630.1"/>
    <property type="molecule type" value="Genomic_DNA"/>
</dbReference>
<dbReference type="InterPro" id="IPR003959">
    <property type="entry name" value="ATPase_AAA_core"/>
</dbReference>
<dbReference type="CDD" id="cd00009">
    <property type="entry name" value="AAA"/>
    <property type="match status" value="1"/>
</dbReference>
<keyword evidence="2" id="KW-0472">Membrane</keyword>
<dbReference type="Gene3D" id="3.40.50.300">
    <property type="entry name" value="P-loop containing nucleotide triphosphate hydrolases"/>
    <property type="match status" value="1"/>
</dbReference>
<evidence type="ECO:0000256" key="2">
    <source>
        <dbReference type="SAM" id="Phobius"/>
    </source>
</evidence>
<name>X6M6H5_RETFI</name>
<accession>X6M6H5</accession>
<dbReference type="PANTHER" id="PTHR22605:SF1">
    <property type="entry name" value="RZ-TYPE DOMAIN-CONTAINING PROTEIN"/>
    <property type="match status" value="1"/>
</dbReference>
<dbReference type="InterPro" id="IPR003593">
    <property type="entry name" value="AAA+_ATPase"/>
</dbReference>
<evidence type="ECO:0000313" key="5">
    <source>
        <dbReference type="Proteomes" id="UP000023152"/>
    </source>
</evidence>
<evidence type="ECO:0000259" key="3">
    <source>
        <dbReference type="SMART" id="SM00382"/>
    </source>
</evidence>
<dbReference type="GO" id="GO:0005524">
    <property type="term" value="F:ATP binding"/>
    <property type="evidence" value="ECO:0007669"/>
    <property type="project" value="InterPro"/>
</dbReference>
<dbReference type="Pfam" id="PF00004">
    <property type="entry name" value="AAA"/>
    <property type="match status" value="1"/>
</dbReference>
<feature type="transmembrane region" description="Helical" evidence="2">
    <location>
        <begin position="55"/>
        <end position="74"/>
    </location>
</feature>
<dbReference type="GO" id="GO:0004842">
    <property type="term" value="F:ubiquitin-protein transferase activity"/>
    <property type="evidence" value="ECO:0007669"/>
    <property type="project" value="InterPro"/>
</dbReference>
<comment type="caution">
    <text evidence="4">The sequence shown here is derived from an EMBL/GenBank/DDBJ whole genome shotgun (WGS) entry which is preliminary data.</text>
</comment>
<dbReference type="InterPro" id="IPR031248">
    <property type="entry name" value="RNF213"/>
</dbReference>
<keyword evidence="2" id="KW-0812">Transmembrane</keyword>
<reference evidence="4 5" key="1">
    <citation type="journal article" date="2013" name="Curr. Biol.">
        <title>The Genome of the Foraminiferan Reticulomyxa filosa.</title>
        <authorList>
            <person name="Glockner G."/>
            <person name="Hulsmann N."/>
            <person name="Schleicher M."/>
            <person name="Noegel A.A."/>
            <person name="Eichinger L."/>
            <person name="Gallinger C."/>
            <person name="Pawlowski J."/>
            <person name="Sierra R."/>
            <person name="Euteneuer U."/>
            <person name="Pillet L."/>
            <person name="Moustafa A."/>
            <person name="Platzer M."/>
            <person name="Groth M."/>
            <person name="Szafranski K."/>
            <person name="Schliwa M."/>
        </authorList>
    </citation>
    <scope>NUCLEOTIDE SEQUENCE [LARGE SCALE GENOMIC DNA]</scope>
</reference>
<dbReference type="OrthoDB" id="2400221at2759"/>